<sequence>MDAHEFWAALKGRGLNFFSGVPDSTFQNAYNLMVEDPDIRYVPAVREDVALGIASATYFTGGLGGVIMQNSGVGNLVNPLTSFNLMYRIPAVLIVGWRGYGGPPNDAPEHWIMGAKTPEFFELMEVPYEILGPDDLEAALDRLLVNIRGRSVPGALLVRSGVIT</sequence>
<dbReference type="SUPFAM" id="SSF52518">
    <property type="entry name" value="Thiamin diphosphate-binding fold (THDP-binding)"/>
    <property type="match status" value="1"/>
</dbReference>
<accession>A0A170Q9I8</accession>
<reference evidence="4" key="1">
    <citation type="submission" date="2015-10" db="EMBL/GenBank/DDBJ databases">
        <authorList>
            <person name="Gilbert D.G."/>
        </authorList>
    </citation>
    <scope>NUCLEOTIDE SEQUENCE</scope>
</reference>
<dbReference type="PANTHER" id="PTHR42818">
    <property type="entry name" value="SULFOPYRUVATE DECARBOXYLASE SUBUNIT ALPHA"/>
    <property type="match status" value="1"/>
</dbReference>
<evidence type="ECO:0000313" key="4">
    <source>
        <dbReference type="EMBL" id="CUV01727.1"/>
    </source>
</evidence>
<dbReference type="EC" id="4.1.1.82" evidence="4"/>
<dbReference type="InterPro" id="IPR051818">
    <property type="entry name" value="TPP_dependent_decarboxylase"/>
</dbReference>
<dbReference type="PANTHER" id="PTHR42818:SF1">
    <property type="entry name" value="SULFOPYRUVATE DECARBOXYLASE"/>
    <property type="match status" value="1"/>
</dbReference>
<dbReference type="GO" id="GO:0033980">
    <property type="term" value="F:phosphonopyruvate decarboxylase activity"/>
    <property type="evidence" value="ECO:0007669"/>
    <property type="project" value="UniProtKB-EC"/>
</dbReference>
<proteinExistence type="predicted"/>
<dbReference type="InterPro" id="IPR012001">
    <property type="entry name" value="Thiamin_PyroP_enz_TPP-bd_dom"/>
</dbReference>
<organism evidence="4">
    <name type="scientific">hydrothermal vent metagenome</name>
    <dbReference type="NCBI Taxonomy" id="652676"/>
    <lineage>
        <taxon>unclassified sequences</taxon>
        <taxon>metagenomes</taxon>
        <taxon>ecological metagenomes</taxon>
    </lineage>
</organism>
<dbReference type="EMBL" id="FAXA01000123">
    <property type="protein sequence ID" value="CUV01727.1"/>
    <property type="molecule type" value="Genomic_DNA"/>
</dbReference>
<keyword evidence="2 4" id="KW-0456">Lyase</keyword>
<keyword evidence="4" id="KW-0670">Pyruvate</keyword>
<evidence type="ECO:0000256" key="2">
    <source>
        <dbReference type="ARBA" id="ARBA00023239"/>
    </source>
</evidence>
<name>A0A170Q9I8_9ZZZZ</name>
<dbReference type="CDD" id="cd07035">
    <property type="entry name" value="TPP_PYR_POX_like"/>
    <property type="match status" value="1"/>
</dbReference>
<keyword evidence="1" id="KW-0210">Decarboxylase</keyword>
<evidence type="ECO:0000259" key="3">
    <source>
        <dbReference type="Pfam" id="PF02776"/>
    </source>
</evidence>
<protein>
    <submittedName>
        <fullName evidence="4">Phosphonopyruvate decarboxylase</fullName>
        <ecNumber evidence="4">4.1.1.82</ecNumber>
    </submittedName>
</protein>
<evidence type="ECO:0000256" key="1">
    <source>
        <dbReference type="ARBA" id="ARBA00022793"/>
    </source>
</evidence>
<dbReference type="GO" id="GO:0030976">
    <property type="term" value="F:thiamine pyrophosphate binding"/>
    <property type="evidence" value="ECO:0007669"/>
    <property type="project" value="InterPro"/>
</dbReference>
<dbReference type="Gene3D" id="3.40.50.970">
    <property type="match status" value="1"/>
</dbReference>
<dbReference type="Pfam" id="PF02776">
    <property type="entry name" value="TPP_enzyme_N"/>
    <property type="match status" value="1"/>
</dbReference>
<dbReference type="InterPro" id="IPR029061">
    <property type="entry name" value="THDP-binding"/>
</dbReference>
<dbReference type="AlphaFoldDB" id="A0A170Q9I8"/>
<feature type="domain" description="Thiamine pyrophosphate enzyme N-terminal TPP-binding" evidence="3">
    <location>
        <begin position="7"/>
        <end position="101"/>
    </location>
</feature>
<gene>
    <name evidence="4" type="ORF">MGWOODY_Clf1749</name>
</gene>